<keyword evidence="3" id="KW-0597">Phosphoprotein</keyword>
<evidence type="ECO:0000256" key="4">
    <source>
        <dbReference type="ARBA" id="ARBA00022737"/>
    </source>
</evidence>
<dbReference type="SUPFAM" id="SSF51045">
    <property type="entry name" value="WW domain"/>
    <property type="match status" value="1"/>
</dbReference>
<feature type="region of interest" description="Disordered" evidence="5">
    <location>
        <begin position="914"/>
        <end position="953"/>
    </location>
</feature>
<feature type="compositionally biased region" description="Low complexity" evidence="5">
    <location>
        <begin position="1049"/>
        <end position="1058"/>
    </location>
</feature>
<dbReference type="Gene3D" id="3.40.50.12550">
    <property type="entry name" value="Ubiquitin-activating enzyme E1, inactive adenylation domain, subdomain 2"/>
    <property type="match status" value="1"/>
</dbReference>
<dbReference type="Pfam" id="PF16191">
    <property type="entry name" value="E1_4HB"/>
    <property type="match status" value="1"/>
</dbReference>
<dbReference type="InterPro" id="IPR038252">
    <property type="entry name" value="UBA_E1_C_sf"/>
</dbReference>
<dbReference type="GO" id="GO:0005737">
    <property type="term" value="C:cytoplasm"/>
    <property type="evidence" value="ECO:0007669"/>
    <property type="project" value="TreeGrafter"/>
</dbReference>
<dbReference type="InterPro" id="IPR036020">
    <property type="entry name" value="WW_dom_sf"/>
</dbReference>
<evidence type="ECO:0000313" key="8">
    <source>
        <dbReference type="EMBL" id="TSO98576.1"/>
    </source>
</evidence>
<evidence type="ECO:0000259" key="6">
    <source>
        <dbReference type="PROSITE" id="PS01179"/>
    </source>
</evidence>
<accession>A0A556UG28</accession>
<dbReference type="GO" id="GO:0016567">
    <property type="term" value="P:protein ubiquitination"/>
    <property type="evidence" value="ECO:0007669"/>
    <property type="project" value="UniProtKB-UniPathway"/>
</dbReference>
<feature type="domain" description="PID" evidence="6">
    <location>
        <begin position="1473"/>
        <end position="1590"/>
    </location>
</feature>
<dbReference type="InterPro" id="IPR035985">
    <property type="entry name" value="Ubiquitin-activating_enz"/>
</dbReference>
<dbReference type="Gene3D" id="3.40.50.720">
    <property type="entry name" value="NAD(P)-binding Rossmann-like Domain"/>
    <property type="match status" value="1"/>
</dbReference>
<dbReference type="InterPro" id="IPR032420">
    <property type="entry name" value="E1_4HB"/>
</dbReference>
<comment type="similarity">
    <text evidence="2">Belongs to the ubiquitin-activating E1 family.</text>
</comment>
<dbReference type="UniPathway" id="UPA00143"/>
<dbReference type="GO" id="GO:0006355">
    <property type="term" value="P:regulation of DNA-templated transcription"/>
    <property type="evidence" value="ECO:0007669"/>
    <property type="project" value="TreeGrafter"/>
</dbReference>
<dbReference type="Pfam" id="PF09358">
    <property type="entry name" value="E1_UFD"/>
    <property type="match status" value="1"/>
</dbReference>
<dbReference type="OrthoDB" id="5969782at2759"/>
<dbReference type="InterPro" id="IPR039576">
    <property type="entry name" value="APBB1/2/3"/>
</dbReference>
<dbReference type="CDD" id="cd01272">
    <property type="entry name" value="PTB1_Fe65"/>
    <property type="match status" value="1"/>
</dbReference>
<keyword evidence="9" id="KW-1185">Reference proteome</keyword>
<dbReference type="InterPro" id="IPR018965">
    <property type="entry name" value="Ub-activating_enz_E1_C"/>
</dbReference>
<dbReference type="PANTHER" id="PTHR14058:SF11">
    <property type="entry name" value="AMYLOID BETA PRECURSOR PROTEIN BINDING FAMILY B MEMBER 2"/>
    <property type="match status" value="1"/>
</dbReference>
<evidence type="ECO:0000256" key="5">
    <source>
        <dbReference type="SAM" id="MobiDB-lite"/>
    </source>
</evidence>
<feature type="compositionally biased region" description="Polar residues" evidence="5">
    <location>
        <begin position="1169"/>
        <end position="1179"/>
    </location>
</feature>
<evidence type="ECO:0000256" key="3">
    <source>
        <dbReference type="ARBA" id="ARBA00022553"/>
    </source>
</evidence>
<dbReference type="GO" id="GO:0005634">
    <property type="term" value="C:nucleus"/>
    <property type="evidence" value="ECO:0007669"/>
    <property type="project" value="TreeGrafter"/>
</dbReference>
<feature type="compositionally biased region" description="Polar residues" evidence="5">
    <location>
        <begin position="1090"/>
        <end position="1102"/>
    </location>
</feature>
<evidence type="ECO:0000256" key="1">
    <source>
        <dbReference type="ARBA" id="ARBA00004906"/>
    </source>
</evidence>
<keyword evidence="4" id="KW-0677">Repeat</keyword>
<dbReference type="InterPro" id="IPR011993">
    <property type="entry name" value="PH-like_dom_sf"/>
</dbReference>
<dbReference type="Gene3D" id="2.30.29.30">
    <property type="entry name" value="Pleckstrin-homology domain (PH domain)/Phosphotyrosine-binding domain (PTB)"/>
    <property type="match status" value="2"/>
</dbReference>
<name>A0A556UG28_BAGYA</name>
<dbReference type="FunFam" id="2.30.29.30:FF:000019">
    <property type="entry name" value="Amyloid beta (A4) precursor protein-binding, family B, member 1 (Fe65)"/>
    <property type="match status" value="1"/>
</dbReference>
<gene>
    <name evidence="8" type="ORF">Baya_10658</name>
</gene>
<dbReference type="Pfam" id="PF00640">
    <property type="entry name" value="PID"/>
    <property type="match status" value="2"/>
</dbReference>
<feature type="compositionally biased region" description="Polar residues" evidence="5">
    <location>
        <begin position="1191"/>
        <end position="1201"/>
    </location>
</feature>
<dbReference type="SUPFAM" id="SSF69572">
    <property type="entry name" value="Activating enzymes of the ubiquitin-like proteins"/>
    <property type="match status" value="3"/>
</dbReference>
<dbReference type="SMART" id="SM00456">
    <property type="entry name" value="WW"/>
    <property type="match status" value="1"/>
</dbReference>
<dbReference type="PROSITE" id="PS01179">
    <property type="entry name" value="PID"/>
    <property type="match status" value="2"/>
</dbReference>
<comment type="pathway">
    <text evidence="1">Protein modification; protein ubiquitination.</text>
</comment>
<reference evidence="8 9" key="1">
    <citation type="journal article" date="2019" name="Genome Biol. Evol.">
        <title>Whole-Genome Sequencing of the Giant Devil Catfish, Bagarius yarrelli.</title>
        <authorList>
            <person name="Jiang W."/>
            <person name="Lv Y."/>
            <person name="Cheng L."/>
            <person name="Yang K."/>
            <person name="Chao B."/>
            <person name="Wang X."/>
            <person name="Li Y."/>
            <person name="Pan X."/>
            <person name="You X."/>
            <person name="Zhang Y."/>
            <person name="Yang J."/>
            <person name="Li J."/>
            <person name="Zhang X."/>
            <person name="Liu S."/>
            <person name="Sun C."/>
            <person name="Yang J."/>
            <person name="Shi Q."/>
        </authorList>
    </citation>
    <scope>NUCLEOTIDE SEQUENCE [LARGE SCALE GENOMIC DNA]</scope>
    <source>
        <strain evidence="8">JWS20170419001</strain>
        <tissue evidence="8">Muscle</tissue>
    </source>
</reference>
<dbReference type="CDD" id="cd00201">
    <property type="entry name" value="WW"/>
    <property type="match status" value="1"/>
</dbReference>
<protein>
    <submittedName>
        <fullName evidence="8">Ubiquitin-like modifier-activating enzyme 6</fullName>
    </submittedName>
</protein>
<dbReference type="InterPro" id="IPR001202">
    <property type="entry name" value="WW_dom"/>
</dbReference>
<feature type="domain" description="WW" evidence="7">
    <location>
        <begin position="1119"/>
        <end position="1151"/>
    </location>
</feature>
<dbReference type="GO" id="GO:0001540">
    <property type="term" value="F:amyloid-beta binding"/>
    <property type="evidence" value="ECO:0007669"/>
    <property type="project" value="InterPro"/>
</dbReference>
<dbReference type="InterPro" id="IPR018075">
    <property type="entry name" value="UBQ-activ_enz_E1"/>
</dbReference>
<feature type="compositionally biased region" description="Basic and acidic residues" evidence="5">
    <location>
        <begin position="1060"/>
        <end position="1076"/>
    </location>
</feature>
<dbReference type="Gene3D" id="3.10.290.60">
    <property type="entry name" value="Ubiquitin-activating enzyme E1, UFD domain"/>
    <property type="match status" value="1"/>
</dbReference>
<dbReference type="FunFam" id="1.10.10.2660:FF:000003">
    <property type="entry name" value="ubiquitin-like modifier-activating enzyme 6 isoform X1"/>
    <property type="match status" value="1"/>
</dbReference>
<dbReference type="Gene3D" id="2.20.70.10">
    <property type="match status" value="1"/>
</dbReference>
<dbReference type="NCBIfam" id="TIGR01408">
    <property type="entry name" value="Ube1"/>
    <property type="match status" value="1"/>
</dbReference>
<dbReference type="SUPFAM" id="SSF50729">
    <property type="entry name" value="PH domain-like"/>
    <property type="match status" value="2"/>
</dbReference>
<dbReference type="Pfam" id="PF00397">
    <property type="entry name" value="WW"/>
    <property type="match status" value="1"/>
</dbReference>
<feature type="region of interest" description="Disordered" evidence="5">
    <location>
        <begin position="1032"/>
        <end position="1122"/>
    </location>
</feature>
<feature type="region of interest" description="Disordered" evidence="5">
    <location>
        <begin position="1147"/>
        <end position="1229"/>
    </location>
</feature>
<dbReference type="Pfam" id="PF10585">
    <property type="entry name" value="UBA_E1_SCCH"/>
    <property type="match status" value="1"/>
</dbReference>
<comment type="caution">
    <text evidence="8">The sequence shown here is derived from an EMBL/GenBank/DDBJ whole genome shotgun (WGS) entry which is preliminary data.</text>
</comment>
<dbReference type="PROSITE" id="PS50020">
    <property type="entry name" value="WW_DOMAIN_2"/>
    <property type="match status" value="1"/>
</dbReference>
<dbReference type="PROSITE" id="PS01159">
    <property type="entry name" value="WW_DOMAIN_1"/>
    <property type="match status" value="1"/>
</dbReference>
<dbReference type="GO" id="GO:0008641">
    <property type="term" value="F:ubiquitin-like modifier activating enzyme activity"/>
    <property type="evidence" value="ECO:0007669"/>
    <property type="project" value="InterPro"/>
</dbReference>
<feature type="domain" description="PID" evidence="6">
    <location>
        <begin position="1308"/>
        <end position="1442"/>
    </location>
</feature>
<dbReference type="InterPro" id="IPR006020">
    <property type="entry name" value="PTB/PI_dom"/>
</dbReference>
<evidence type="ECO:0000256" key="2">
    <source>
        <dbReference type="ARBA" id="ARBA00005673"/>
    </source>
</evidence>
<feature type="region of interest" description="Disordered" evidence="5">
    <location>
        <begin position="871"/>
        <end position="894"/>
    </location>
</feature>
<dbReference type="FunFam" id="2.20.70.10:FF:000003">
    <property type="entry name" value="amyloid beta A4 precursor protein-binding family B member 2"/>
    <property type="match status" value="1"/>
</dbReference>
<evidence type="ECO:0000313" key="9">
    <source>
        <dbReference type="Proteomes" id="UP000319801"/>
    </source>
</evidence>
<feature type="compositionally biased region" description="Low complexity" evidence="5">
    <location>
        <begin position="1211"/>
        <end position="1229"/>
    </location>
</feature>
<proteinExistence type="inferred from homology"/>
<dbReference type="CDD" id="cd01271">
    <property type="entry name" value="PTB2_Fe65"/>
    <property type="match status" value="1"/>
</dbReference>
<dbReference type="Gene3D" id="1.10.10.2660">
    <property type="entry name" value="Ubiquitin-activating enzyme E1, SCCH domain"/>
    <property type="match status" value="1"/>
</dbReference>
<dbReference type="SMART" id="SM00985">
    <property type="entry name" value="UBA_e1_C"/>
    <property type="match status" value="1"/>
</dbReference>
<dbReference type="SMART" id="SM00462">
    <property type="entry name" value="PTB"/>
    <property type="match status" value="2"/>
</dbReference>
<evidence type="ECO:0000259" key="7">
    <source>
        <dbReference type="PROSITE" id="PS50020"/>
    </source>
</evidence>
<dbReference type="InterPro" id="IPR042063">
    <property type="entry name" value="Ubi_acti_E1_SCCH"/>
</dbReference>
<dbReference type="EMBL" id="VCAZ01000072">
    <property type="protein sequence ID" value="TSO98576.1"/>
    <property type="molecule type" value="Genomic_DNA"/>
</dbReference>
<dbReference type="Proteomes" id="UP000319801">
    <property type="component" value="Unassembled WGS sequence"/>
</dbReference>
<dbReference type="PANTHER" id="PTHR14058">
    <property type="entry name" value="AMYLOID BETA A4 PRECURSOR PROTEIN-BINDING FAMILY B"/>
    <property type="match status" value="1"/>
</dbReference>
<dbReference type="FunFam" id="2.30.29.30:FF:000034">
    <property type="entry name" value="amyloid beta A4 precursor protein-binding family B member 2"/>
    <property type="match status" value="1"/>
</dbReference>
<sequence length="1634" mass="181940">MQQMAQSSVFLSGMGALGVEIAKNIALAGVKFISGDVLGICSRVFCDFGESFEETMEQQLHNPLLLIPDFSKPEAPLQIHATMMALDAFQKQHNRMPKIGCLQDSDVVLKMTEEVTATLKNQVSVNPSLVRCASRCARGCLSPLAAAVGGIASQEVLKALTGKFTPLQQWFYLDALEVVQPLQSLPVEEFASRGDRYDALRACIGESFCTELHKLRVFMVGCGAIGCEMLKNFALLGVGLTRCSGEVFITDPDLIEKSNLNRQFLFRPHHIQKPKSITAAAVTLDINPELHIDANLHKVCPLTEEIFNDAFYSRLGLVITALDNVEARRYVDSRSVSNQKALLDSGTMGTKGHTEVIVPNLTESYNSHRDPPEEEIPFCTLKSFPAVIEHTIQWARDKFESAFSHKPSMYNRFWQNHGSTVDVLQRMRAGESIDGVFQVIKVLSCRPTRWEHCLTLARLKFDKYFKRKALQLLHSFPLDTRLKDGTLFWQSPKRPPSPIEFDLKDQLHFGFVVSTARLFARIYNIPYSEKNLSCEAVARVLAEVDIPEYKPAEKHIETDETVRKSDHLKLTVSSEEEREVISHLERSLTSGFTPEGMRMTPLLFEKDDGLERSYGFRGVGISSEGLHVLDRTCQSSPDQTHCRQNHSRHRHSYRCRCRLGKVALELIKVTGGYGFESFRNCFFNLAIPVVVMTEAARVKRTQIRDDISFSIWDRWSIEGHEDFTLSDFISAVKEKYGIEPTMVVHGVKMLYVPVMPGHSKRLKLTFALAFQATLASRLNFSRDLDDALTGITIMARKALQKKTRSLALCNSPSIDAANCNGPTVTPPTSLSLRSSHNQLLSGDVVSQDQATPPKCRKKYALMSMQCAMGLGDTAVPPPPPLPSSSSASSSSVTDNATNLKLAKNGVNQLRKAAEMQDQNKNTTNKDDVENSTPDSDSEDTQIELETADKDTSDFVIEKTAEDHIEDSNTNPFEEDSDELLVLSEKKELLRKSPQLHKDKIFLVSHGDDLTLDDPRVQDFDVTAPLLKEKDLSPPLLRKQRSPEDTPLLSIGSSSVSSSPETKKDRPRTGAKTDRALHRIQNLPPSDEESSWTTLSQDSTSLGSPEDTDIWGERAFQTDPDLPPGWKMMTDMAGIYYWHIPTGTTQWERPGPCHPAPSVPHQDVRKHSLGSLSPSPTPDQEASHGEVFFGTSCRSDSTTSDGFTDPFPLAPPSSTLLAPSPLLPSNSSSASSANANVPSCGFVNSCYFARSSSLQIMPEKDKHSETLHRQEDKKQPWSDFAVGKIDSEIWKVSMRLAQSSRSRMAQECYAVRSLGWVEMAEEDLAPGKSSVAVNNCIRQLSYCKNDIRDTGKDMYLILENNMLNLVDPMDRTVLHSQPIASIRVWGVGRDNGRDFAYVARDKDTRILKCHVFRCDTPAKAIATSLHEICSRIMAERKNAKAMAGGSLQDRSHTGLDVPLQAEFPTPKTELVQRFQVLYIGMMPVARPIGMDILNSAVDSLMTSARDNWVPVMLNVADATEEEEVLVECRVRFLSFMGVGRDVHSFAFIMDTGNQHFECHVFWCEPNAGSVSEAVQAACMLRYQKCLVARPPSQKSCSQCPPSDSMTRRVSTSVKRGVLSLIDTLKQKRPVTELPQ</sequence>
<dbReference type="InterPro" id="IPR019572">
    <property type="entry name" value="UBA_E1_SCCH"/>
</dbReference>
<organism evidence="8 9">
    <name type="scientific">Bagarius yarrelli</name>
    <name type="common">Goonch</name>
    <name type="synonym">Bagrus yarrelli</name>
    <dbReference type="NCBI Taxonomy" id="175774"/>
    <lineage>
        <taxon>Eukaryota</taxon>
        <taxon>Metazoa</taxon>
        <taxon>Chordata</taxon>
        <taxon>Craniata</taxon>
        <taxon>Vertebrata</taxon>
        <taxon>Euteleostomi</taxon>
        <taxon>Actinopterygii</taxon>
        <taxon>Neopterygii</taxon>
        <taxon>Teleostei</taxon>
        <taxon>Ostariophysi</taxon>
        <taxon>Siluriformes</taxon>
        <taxon>Sisoridae</taxon>
        <taxon>Sisorinae</taxon>
        <taxon>Bagarius</taxon>
    </lineage>
</organism>